<keyword evidence="2" id="KW-0808">Transferase</keyword>
<feature type="domain" description="THAP9-like helix-turn-helix" evidence="1">
    <location>
        <begin position="17"/>
        <end position="68"/>
    </location>
</feature>
<proteinExistence type="predicted"/>
<reference evidence="2" key="1">
    <citation type="submission" date="2021-02" db="EMBL/GenBank/DDBJ databases">
        <authorList>
            <person name="Bekaert M."/>
        </authorList>
    </citation>
    <scope>NUCLEOTIDE SEQUENCE</scope>
    <source>
        <strain evidence="2">IoA-00</strain>
    </source>
</reference>
<name>A0A7R8CG96_LEPSM</name>
<evidence type="ECO:0000313" key="2">
    <source>
        <dbReference type="EMBL" id="CAF2767073.1"/>
    </source>
</evidence>
<dbReference type="EMBL" id="HG994580">
    <property type="protein sequence ID" value="CAF2767073.1"/>
    <property type="molecule type" value="Genomic_DNA"/>
</dbReference>
<protein>
    <submittedName>
        <fullName evidence="2">THAP9</fullName>
        <ecNumber evidence="2">2.7.7.-</ecNumber>
    </submittedName>
</protein>
<organism evidence="2 3">
    <name type="scientific">Lepeophtheirus salmonis</name>
    <name type="common">Salmon louse</name>
    <name type="synonym">Caligus salmonis</name>
    <dbReference type="NCBI Taxonomy" id="72036"/>
    <lineage>
        <taxon>Eukaryota</taxon>
        <taxon>Metazoa</taxon>
        <taxon>Ecdysozoa</taxon>
        <taxon>Arthropoda</taxon>
        <taxon>Crustacea</taxon>
        <taxon>Multicrustacea</taxon>
        <taxon>Hexanauplia</taxon>
        <taxon>Copepoda</taxon>
        <taxon>Siphonostomatoida</taxon>
        <taxon>Caligidae</taxon>
        <taxon>Lepeophtheirus</taxon>
    </lineage>
</organism>
<dbReference type="EC" id="2.7.7.-" evidence="2"/>
<dbReference type="GO" id="GO:0016779">
    <property type="term" value="F:nucleotidyltransferase activity"/>
    <property type="evidence" value="ECO:0007669"/>
    <property type="project" value="UniProtKB-KW"/>
</dbReference>
<keyword evidence="3" id="KW-1185">Reference proteome</keyword>
<accession>A0A7R8CG96</accession>
<dbReference type="AlphaFoldDB" id="A0A7R8CG96"/>
<evidence type="ECO:0000313" key="3">
    <source>
        <dbReference type="Proteomes" id="UP000675881"/>
    </source>
</evidence>
<dbReference type="Pfam" id="PF12017">
    <property type="entry name" value="Tnp_P_element"/>
    <property type="match status" value="1"/>
</dbReference>
<evidence type="ECO:0000259" key="1">
    <source>
        <dbReference type="Pfam" id="PF12017"/>
    </source>
</evidence>
<dbReference type="InterPro" id="IPR021896">
    <property type="entry name" value="THAP9-like_HTH"/>
</dbReference>
<dbReference type="Proteomes" id="UP000675881">
    <property type="component" value="Chromosome 1"/>
</dbReference>
<sequence length="168" mass="19040">MEAAAALDNFDGEEVDFVKALLKKKSKTGSCSEEVNEFAYTLHFHYSRAYEFLRKTFALPSPSSLRTWLSSFLLSPWFFKQEKYLNGVEMVVPRAGPVEAEAVGEIRFNCRRSNFGSTSDLLPPFVRVVGEERKHVPSLCSILPICLWIKYSGSMRCCSSRPNEQCGH</sequence>
<gene>
    <name evidence="2" type="ORF">LSAA_977</name>
</gene>
<keyword evidence="2" id="KW-0548">Nucleotidyltransferase</keyword>